<accession>A0ACD1AI64</accession>
<reference evidence="1" key="1">
    <citation type="submission" date="2019-08" db="EMBL/GenBank/DDBJ databases">
        <title>Genome sequence of Clostridiales bacterium MT110.</title>
        <authorList>
            <person name="Cao J."/>
        </authorList>
    </citation>
    <scope>NUCLEOTIDE SEQUENCE</scope>
    <source>
        <strain evidence="1">MT110</strain>
    </source>
</reference>
<proteinExistence type="predicted"/>
<name>A0ACD1AI64_9FIRM</name>
<keyword evidence="2" id="KW-1185">Reference proteome</keyword>
<protein>
    <submittedName>
        <fullName evidence="1">ABC transporter permease</fullName>
    </submittedName>
</protein>
<organism evidence="1 2">
    <name type="scientific">Anoxybacterium hadale</name>
    <dbReference type="NCBI Taxonomy" id="3408580"/>
    <lineage>
        <taxon>Bacteria</taxon>
        <taxon>Bacillati</taxon>
        <taxon>Bacillota</taxon>
        <taxon>Clostridia</taxon>
        <taxon>Peptostreptococcales</taxon>
        <taxon>Anaerovoracaceae</taxon>
        <taxon>Anoxybacterium</taxon>
    </lineage>
</organism>
<gene>
    <name evidence="1" type="ORF">FRZ06_15965</name>
</gene>
<evidence type="ECO:0000313" key="1">
    <source>
        <dbReference type="EMBL" id="QOX65973.1"/>
    </source>
</evidence>
<evidence type="ECO:0000313" key="2">
    <source>
        <dbReference type="Proteomes" id="UP000594014"/>
    </source>
</evidence>
<sequence length="338" mass="36523">MLQEKPQEAPVIQGQSFRDKFIRFYYNYTFLFSFAVLVIIATYFNPKFLTYGNLSLLLLQSTIKGIIACGMTLVIIAGMIDLSVGSMAALVGGLGVVVLNTTENIWIMFLFCVAFGTFLGTINGLLVTKARIAPFIVTLATMVAFRSIIVQLGQGGPFDVKAEVYDDFRLIAAGYLFRGGGFKGIPYMAIWFIAITLIMIFIMSKTKFGRYVYAVGSNQIAAKLTGINVDRVKTLCFVITGLLVGISSFLLASRLTSITAPNVGVNYELDAIAAVAIGGTAMAGGSGLILGTFIGAIMLQMIEGILIAAQIPVFLNGLVKGIIIIIAVVFQSRRERKH</sequence>
<dbReference type="EMBL" id="CP042469">
    <property type="protein sequence ID" value="QOX65973.1"/>
    <property type="molecule type" value="Genomic_DNA"/>
</dbReference>
<dbReference type="Proteomes" id="UP000594014">
    <property type="component" value="Chromosome"/>
</dbReference>